<dbReference type="Pfam" id="PF11655">
    <property type="entry name" value="DUF2589"/>
    <property type="match status" value="1"/>
</dbReference>
<name>A0A1E5ND62_9SPIR</name>
<dbReference type="AlphaFoldDB" id="A0A1E5ND62"/>
<dbReference type="RefSeq" id="WP_069727373.1">
    <property type="nucleotide sequence ID" value="NZ_MDCO01000012.1"/>
</dbReference>
<sequence>MGNTVIQDQFTGLPMSSLIGGPLEAVAEAQLKLANSTKEFIETVGFEKDDKSSNKDEYSKLRIVRILFTRNEKTLKDGTGSENKPAEYEDTPVEMKLDVPLLSIVKVPSLFVDTVDITFDMEVKTMEEVKSSDDSNVTTDTSAKLGFGIFSSHTNIKGSISSHKENTRKTDTSAKYHVEVHASDQGMPEGLARVFDILNATIAPTASNNSGNNSGK</sequence>
<proteinExistence type="predicted"/>
<dbReference type="EMBL" id="MDCO01000012">
    <property type="protein sequence ID" value="OEJ14085.1"/>
    <property type="molecule type" value="Genomic_DNA"/>
</dbReference>
<evidence type="ECO:0000313" key="2">
    <source>
        <dbReference type="Proteomes" id="UP000095247"/>
    </source>
</evidence>
<dbReference type="Proteomes" id="UP000095247">
    <property type="component" value="Unassembled WGS sequence"/>
</dbReference>
<gene>
    <name evidence="1" type="ORF">BFL38_04960</name>
</gene>
<evidence type="ECO:0000313" key="1">
    <source>
        <dbReference type="EMBL" id="OEJ14085.1"/>
    </source>
</evidence>
<organism evidence="1 2">
    <name type="scientific">Brachyspira hampsonii</name>
    <dbReference type="NCBI Taxonomy" id="1287055"/>
    <lineage>
        <taxon>Bacteria</taxon>
        <taxon>Pseudomonadati</taxon>
        <taxon>Spirochaetota</taxon>
        <taxon>Spirochaetia</taxon>
        <taxon>Brachyspirales</taxon>
        <taxon>Brachyspiraceae</taxon>
        <taxon>Brachyspira</taxon>
    </lineage>
</organism>
<reference evidence="1 2" key="1">
    <citation type="submission" date="2016-08" db="EMBL/GenBank/DDBJ databases">
        <title>Characterization and recognition of Brachyspira hampsonii sp. nov., a novel intestinal spirochete that is pathogenic to pigs.</title>
        <authorList>
            <person name="Mirajkar N."/>
            <person name="La T."/>
            <person name="Phillips N."/>
            <person name="Hampson D."/>
            <person name="Gebhart C."/>
        </authorList>
    </citation>
    <scope>NUCLEOTIDE SEQUENCE [LARGE SCALE GENOMIC DNA]</scope>
    <source>
        <strain evidence="1 2">P280/1</strain>
    </source>
</reference>
<comment type="caution">
    <text evidence="1">The sequence shown here is derived from an EMBL/GenBank/DDBJ whole genome shotgun (WGS) entry which is preliminary data.</text>
</comment>
<accession>A0A1E5ND62</accession>
<evidence type="ECO:0008006" key="3">
    <source>
        <dbReference type="Google" id="ProtNLM"/>
    </source>
</evidence>
<dbReference type="InterPro" id="IPR024510">
    <property type="entry name" value="DUF2589"/>
</dbReference>
<protein>
    <recommendedName>
        <fullName evidence="3">DUF2589 domain-containing protein</fullName>
    </recommendedName>
</protein>